<organism evidence="1 2">
    <name type="scientific">Legionella maioricensis</name>
    <dbReference type="NCBI Taxonomy" id="2896528"/>
    <lineage>
        <taxon>Bacteria</taxon>
        <taxon>Pseudomonadati</taxon>
        <taxon>Pseudomonadota</taxon>
        <taxon>Gammaproteobacteria</taxon>
        <taxon>Legionellales</taxon>
        <taxon>Legionellaceae</taxon>
        <taxon>Legionella</taxon>
    </lineage>
</organism>
<proteinExistence type="predicted"/>
<dbReference type="Proteomes" id="UP001139721">
    <property type="component" value="Unassembled WGS sequence"/>
</dbReference>
<dbReference type="EMBL" id="JAJKBJ010000002">
    <property type="protein sequence ID" value="MCL9683126.1"/>
    <property type="molecule type" value="Genomic_DNA"/>
</dbReference>
<dbReference type="AlphaFoldDB" id="A0A9X2CYI7"/>
<dbReference type="SUPFAM" id="SSF56784">
    <property type="entry name" value="HAD-like"/>
    <property type="match status" value="1"/>
</dbReference>
<gene>
    <name evidence="1" type="ORF">LOX96_03380</name>
</gene>
<evidence type="ECO:0000313" key="1">
    <source>
        <dbReference type="EMBL" id="MCL9683126.1"/>
    </source>
</evidence>
<evidence type="ECO:0000313" key="2">
    <source>
        <dbReference type="Proteomes" id="UP001139721"/>
    </source>
</evidence>
<reference evidence="1" key="1">
    <citation type="submission" date="2021-11" db="EMBL/GenBank/DDBJ databases">
        <title>Legionella maioricencis sp. nov., a new species isolated from hot water samples in Mallorca.</title>
        <authorList>
            <person name="Crespi S."/>
            <person name="Drasar V."/>
            <person name="Salva-Serra F."/>
            <person name="Jaen-Luchoro D."/>
            <person name="Pineiro-Iglesias B."/>
            <person name="Aliaga F."/>
            <person name="Fernandez-Juarez V."/>
            <person name="Coll G."/>
            <person name="Moore E.R.B."/>
            <person name="Bennasar-Figueras A."/>
        </authorList>
    </citation>
    <scope>NUCLEOTIDE SEQUENCE</scope>
    <source>
        <strain evidence="1">HCPI-6</strain>
    </source>
</reference>
<name>A0A9X2CYI7_9GAMM</name>
<comment type="caution">
    <text evidence="1">The sequence shown here is derived from an EMBL/GenBank/DDBJ whole genome shotgun (WGS) entry which is preliminary data.</text>
</comment>
<accession>A0A9X2CYI7</accession>
<evidence type="ECO:0008006" key="3">
    <source>
        <dbReference type="Google" id="ProtNLM"/>
    </source>
</evidence>
<protein>
    <recommendedName>
        <fullName evidence="3">Dot/Icm T4SS effector</fullName>
    </recommendedName>
</protein>
<sequence>MTRKKSDIQQAFSQAKNVRNQMFKSLNSCASYKSFKQFLEKHDLYKQTGSAYTLYPGLNIDQRTAIDQLDKNIEDLIPIKRALLGKNARLEVISLLRECNSYSEFDQIFEQLKDNMSYSFHEDTELECVALDKEINELISGITSRLAKQAREIILSSLRQCNDYSEFQKILEQDEKNKIYSFHSGLPEDKELLEKLDQEILQLIKAKKQELVPLVHIYTDFDGTITAAVGKRAVFSPFFQSLLVGDKEGVAQDYKNTPMKTPEEVQSLFEAKFGKYDEHFDHNQEDVQLLMSPKAVAFFHQVLKSSNVRVSIVTRNRRDYIEAMLRYQGFTELEIAQFNIMDTGYKYNDVYQHLNSQEEKPNLLFILDDDGGDCYQMVGAARVLNYTKSQLIEKNEDPGAFAWDTYPELFLIQQKEVPSVQLDKKEAPFPEEEQLSKEASLPEEEQLSKEALLPEEEQLSKEALLSKETLLRKEEQLRQEAQLRSAQKIIGKIDEALGTLKNNIGEVNQHHFPAAVEEANALLSALETATALYSAALVSGINIRNAEIEFKRSCEGAINDARTVLSRDLGWGDYLTNLLKAIANMVISVFTANPHALFKPAPSLSLEAVEAAAASLEIERNSLQASSAVY</sequence>
<keyword evidence="2" id="KW-1185">Reference proteome</keyword>
<dbReference type="InterPro" id="IPR036412">
    <property type="entry name" value="HAD-like_sf"/>
</dbReference>
<dbReference type="RefSeq" id="WP_250422258.1">
    <property type="nucleotide sequence ID" value="NZ_JAJKBJ010000002.1"/>
</dbReference>